<reference evidence="1" key="1">
    <citation type="journal article" date="2021" name="Proc. Natl. Acad. Sci. U.S.A.">
        <title>A Catalog of Tens of Thousands of Viruses from Human Metagenomes Reveals Hidden Associations with Chronic Diseases.</title>
        <authorList>
            <person name="Tisza M.J."/>
            <person name="Buck C.B."/>
        </authorList>
    </citation>
    <scope>NUCLEOTIDE SEQUENCE</scope>
    <source>
        <strain evidence="1">Ctgu013</strain>
    </source>
</reference>
<accession>A0A8S5NI15</accession>
<organism evidence="1">
    <name type="scientific">Siphoviridae sp. ctgu013</name>
    <dbReference type="NCBI Taxonomy" id="2826421"/>
    <lineage>
        <taxon>Viruses</taxon>
        <taxon>Duplodnaviria</taxon>
        <taxon>Heunggongvirae</taxon>
        <taxon>Uroviricota</taxon>
        <taxon>Caudoviricetes</taxon>
    </lineage>
</organism>
<evidence type="ECO:0000313" key="1">
    <source>
        <dbReference type="EMBL" id="DAD93991.1"/>
    </source>
</evidence>
<protein>
    <submittedName>
        <fullName evidence="1">Uncharacterized protein</fullName>
    </submittedName>
</protein>
<name>A0A8S5NI15_9CAUD</name>
<dbReference type="EMBL" id="BK015171">
    <property type="protein sequence ID" value="DAD93991.1"/>
    <property type="molecule type" value="Genomic_DNA"/>
</dbReference>
<proteinExistence type="predicted"/>
<sequence>MANIKRNRAIKALNDYIWTLNHKCSSVTQINRELILQYCRFMVMSEEISQEIAAAQDDVKITALKNKIILYKEYNKIALNLYKVLRFSEIKDELADYGNPYTRILNEAEKDGDF</sequence>